<reference evidence="1 2" key="1">
    <citation type="journal article" date="2019" name="Nat. Plants">
        <title>Genome sequencing of Musa balbisiana reveals subgenome evolution and function divergence in polyploid bananas.</title>
        <authorList>
            <person name="Yao X."/>
        </authorList>
    </citation>
    <scope>NUCLEOTIDE SEQUENCE [LARGE SCALE GENOMIC DNA]</scope>
    <source>
        <strain evidence="2">cv. DH-PKW</strain>
        <tissue evidence="1">Leaves</tissue>
    </source>
</reference>
<dbReference type="STRING" id="52838.A0A4S8IKE3"/>
<dbReference type="PANTHER" id="PTHR46975">
    <property type="entry name" value="PROTEIN SWEETIE"/>
    <property type="match status" value="1"/>
</dbReference>
<comment type="caution">
    <text evidence="1">The sequence shown here is derived from an EMBL/GenBank/DDBJ whole genome shotgun (WGS) entry which is preliminary data.</text>
</comment>
<dbReference type="EMBL" id="PYDT01000009">
    <property type="protein sequence ID" value="THU48917.1"/>
    <property type="molecule type" value="Genomic_DNA"/>
</dbReference>
<keyword evidence="2" id="KW-1185">Reference proteome</keyword>
<dbReference type="PANTHER" id="PTHR46975:SF2">
    <property type="entry name" value="PROTEIN SWEETIE"/>
    <property type="match status" value="1"/>
</dbReference>
<name>A0A4S8IKE3_MUSBA</name>
<dbReference type="AlphaFoldDB" id="A0A4S8IKE3"/>
<dbReference type="InterPro" id="IPR044218">
    <property type="entry name" value="SWEETIE"/>
</dbReference>
<evidence type="ECO:0000313" key="2">
    <source>
        <dbReference type="Proteomes" id="UP000317650"/>
    </source>
</evidence>
<gene>
    <name evidence="1" type="ORF">C4D60_Mb06t04040</name>
</gene>
<protein>
    <submittedName>
        <fullName evidence="1">Uncharacterized protein</fullName>
    </submittedName>
</protein>
<proteinExistence type="predicted"/>
<accession>A0A4S8IKE3</accession>
<dbReference type="Proteomes" id="UP000317650">
    <property type="component" value="Chromosome 6"/>
</dbReference>
<organism evidence="1 2">
    <name type="scientific">Musa balbisiana</name>
    <name type="common">Banana</name>
    <dbReference type="NCBI Taxonomy" id="52838"/>
    <lineage>
        <taxon>Eukaryota</taxon>
        <taxon>Viridiplantae</taxon>
        <taxon>Streptophyta</taxon>
        <taxon>Embryophyta</taxon>
        <taxon>Tracheophyta</taxon>
        <taxon>Spermatophyta</taxon>
        <taxon>Magnoliopsida</taxon>
        <taxon>Liliopsida</taxon>
        <taxon>Zingiberales</taxon>
        <taxon>Musaceae</taxon>
        <taxon>Musa</taxon>
    </lineage>
</organism>
<dbReference type="GO" id="GO:0005975">
    <property type="term" value="P:carbohydrate metabolic process"/>
    <property type="evidence" value="ECO:0007669"/>
    <property type="project" value="InterPro"/>
</dbReference>
<evidence type="ECO:0000313" key="1">
    <source>
        <dbReference type="EMBL" id="THU48917.1"/>
    </source>
</evidence>
<sequence>MQYAYRLLKLFDAYKYLSNHLSSATILHVTCSTPYDTLCVNHLFELFSSIKDEPMESIQQWQRKCEDALYSLLILGARLPVRRLASLAMGRVISKGDGISIYSRVSSLQGWLADGKRSEPLSCAVDQHADPGKIVKLGDFAGSDSIPGLLPGCTYQVLTVMGGKILPVIGVYHPCPFLILIPELPRVWLYRLCLLPLTSLPSPYLCHCLLRVVVSVIASSPPSLHVGKAKVYSFE</sequence>